<feature type="region of interest" description="Disordered" evidence="1">
    <location>
        <begin position="184"/>
        <end position="215"/>
    </location>
</feature>
<comment type="caution">
    <text evidence="2">The sequence shown here is derived from an EMBL/GenBank/DDBJ whole genome shotgun (WGS) entry which is preliminary data.</text>
</comment>
<organism evidence="2 3">
    <name type="scientific">Bradyrhizobium zhanjiangense</name>
    <dbReference type="NCBI Taxonomy" id="1325107"/>
    <lineage>
        <taxon>Bacteria</taxon>
        <taxon>Pseudomonadati</taxon>
        <taxon>Pseudomonadota</taxon>
        <taxon>Alphaproteobacteria</taxon>
        <taxon>Hyphomicrobiales</taxon>
        <taxon>Nitrobacteraceae</taxon>
        <taxon>Bradyrhizobium</taxon>
    </lineage>
</organism>
<gene>
    <name evidence="2" type="ORF">XH94_09555</name>
</gene>
<reference evidence="2 3" key="1">
    <citation type="submission" date="2015-04" db="EMBL/GenBank/DDBJ databases">
        <title>Comparative genomics of rhizobia nodulating Arachis hypogaea in China.</title>
        <authorList>
            <person name="Li Y."/>
        </authorList>
    </citation>
    <scope>NUCLEOTIDE SEQUENCE [LARGE SCALE GENOMIC DNA]</scope>
    <source>
        <strain evidence="2 3">CCBAU 51787</strain>
    </source>
</reference>
<evidence type="ECO:0000256" key="1">
    <source>
        <dbReference type="SAM" id="MobiDB-lite"/>
    </source>
</evidence>
<proteinExistence type="predicted"/>
<dbReference type="EMBL" id="LBJM01000023">
    <property type="protein sequence ID" value="RXH41078.1"/>
    <property type="molecule type" value="Genomic_DNA"/>
</dbReference>
<protein>
    <recommendedName>
        <fullName evidence="4">Helix-turn-helix domain-containing protein</fullName>
    </recommendedName>
</protein>
<dbReference type="Gene3D" id="1.10.10.10">
    <property type="entry name" value="Winged helix-like DNA-binding domain superfamily/Winged helix DNA-binding domain"/>
    <property type="match status" value="1"/>
</dbReference>
<name>A0A4Q0SQZ4_9BRAD</name>
<dbReference type="AlphaFoldDB" id="A0A4Q0SQZ4"/>
<evidence type="ECO:0000313" key="2">
    <source>
        <dbReference type="EMBL" id="RXH41078.1"/>
    </source>
</evidence>
<sequence>MANFDRFRWARAVRAELDIPAKAKVVAQVIAEHVNVSTGIAFPSYVTIAREAGIPARTVRRMIEVLCDLGWLEVTQRGSKGAGEKHATHYRIVLAKTATQDGSFAGEKTATQVAVSPQAVRPAKTAILDTKTATQVAMNHSNHRGETAKAVSLSVVEIEEIQTTSPRVERGTETVFVEERAVPQAGESAPVGASPSGSSSTIRTECKPTGTGEQDRIYPCSAGDAVTARASNGEESNMREEMQRRQFERLVKFYPKDRIGDDLENCYDAFDMALTYHPLAKLIEGAINLSLAADRGEEVPELVEFLVSKIGITTLAA</sequence>
<evidence type="ECO:0008006" key="4">
    <source>
        <dbReference type="Google" id="ProtNLM"/>
    </source>
</evidence>
<feature type="compositionally biased region" description="Low complexity" evidence="1">
    <location>
        <begin position="188"/>
        <end position="200"/>
    </location>
</feature>
<dbReference type="Pfam" id="PF13730">
    <property type="entry name" value="HTH_36"/>
    <property type="match status" value="1"/>
</dbReference>
<dbReference type="Proteomes" id="UP000290565">
    <property type="component" value="Unassembled WGS sequence"/>
</dbReference>
<dbReference type="RefSeq" id="WP_128944338.1">
    <property type="nucleotide sequence ID" value="NZ_LBJM01000023.1"/>
</dbReference>
<dbReference type="InterPro" id="IPR036388">
    <property type="entry name" value="WH-like_DNA-bd_sf"/>
</dbReference>
<evidence type="ECO:0000313" key="3">
    <source>
        <dbReference type="Proteomes" id="UP000290565"/>
    </source>
</evidence>
<accession>A0A4Q0SQZ4</accession>